<accession>A0A7W3LMW1</accession>
<dbReference type="RefSeq" id="WP_182843386.1">
    <property type="nucleotide sequence ID" value="NZ_BAAALP010000016.1"/>
</dbReference>
<protein>
    <submittedName>
        <fullName evidence="5">Putative ABC transport system ATP-binding protein</fullName>
    </submittedName>
</protein>
<dbReference type="EMBL" id="JACJIA010000003">
    <property type="protein sequence ID" value="MBA8950987.1"/>
    <property type="molecule type" value="Genomic_DNA"/>
</dbReference>
<comment type="caution">
    <text evidence="5">The sequence shown here is derived from an EMBL/GenBank/DDBJ whole genome shotgun (WGS) entry which is preliminary data.</text>
</comment>
<keyword evidence="3 5" id="KW-0067">ATP-binding</keyword>
<dbReference type="Proteomes" id="UP000572680">
    <property type="component" value="Unassembled WGS sequence"/>
</dbReference>
<dbReference type="InterPro" id="IPR017911">
    <property type="entry name" value="MacB-like_ATP-bd"/>
</dbReference>
<gene>
    <name evidence="5" type="ORF">HNR61_002618</name>
</gene>
<keyword evidence="2" id="KW-0547">Nucleotide-binding</keyword>
<dbReference type="PANTHER" id="PTHR24220:SF685">
    <property type="entry name" value="ABC TRANSPORTER RELATED"/>
    <property type="match status" value="1"/>
</dbReference>
<dbReference type="GO" id="GO:0016887">
    <property type="term" value="F:ATP hydrolysis activity"/>
    <property type="evidence" value="ECO:0007669"/>
    <property type="project" value="InterPro"/>
</dbReference>
<dbReference type="SUPFAM" id="SSF52540">
    <property type="entry name" value="P-loop containing nucleoside triphosphate hydrolases"/>
    <property type="match status" value="1"/>
</dbReference>
<evidence type="ECO:0000313" key="5">
    <source>
        <dbReference type="EMBL" id="MBA8950987.1"/>
    </source>
</evidence>
<dbReference type="CDD" id="cd03255">
    <property type="entry name" value="ABC_MJ0796_LolCDE_FtsE"/>
    <property type="match status" value="1"/>
</dbReference>
<sequence length="227" mass="24208">MTEVVLSGTGLVKRFGATVALDGVDLSVGRGETLAIMGPSGSGKSTLLHCLAGIMRPDAGEVRLLGQRVDALGERRRSELRRTRFGFVFQFGQLLPELPADENVALPLMLGGTPRREAVRAARVWFGPLGLAGMESRRPGELSGGQAQRVAIARALVTRPAVVFADEPTGALDQNTGHGTMRLLVEATKHNGASLVVVTHDVDVANWCDRRAEVRDGRLVDPARAEA</sequence>
<keyword evidence="6" id="KW-1185">Reference proteome</keyword>
<dbReference type="PROSITE" id="PS50893">
    <property type="entry name" value="ABC_TRANSPORTER_2"/>
    <property type="match status" value="1"/>
</dbReference>
<feature type="domain" description="ABC transporter" evidence="4">
    <location>
        <begin position="6"/>
        <end position="227"/>
    </location>
</feature>
<evidence type="ECO:0000259" key="4">
    <source>
        <dbReference type="PROSITE" id="PS50893"/>
    </source>
</evidence>
<evidence type="ECO:0000256" key="3">
    <source>
        <dbReference type="ARBA" id="ARBA00022840"/>
    </source>
</evidence>
<dbReference type="SMART" id="SM00382">
    <property type="entry name" value="AAA"/>
    <property type="match status" value="1"/>
</dbReference>
<dbReference type="InterPro" id="IPR003593">
    <property type="entry name" value="AAA+_ATPase"/>
</dbReference>
<dbReference type="PANTHER" id="PTHR24220">
    <property type="entry name" value="IMPORT ATP-BINDING PROTEIN"/>
    <property type="match status" value="1"/>
</dbReference>
<dbReference type="InterPro" id="IPR027417">
    <property type="entry name" value="P-loop_NTPase"/>
</dbReference>
<evidence type="ECO:0000313" key="6">
    <source>
        <dbReference type="Proteomes" id="UP000572680"/>
    </source>
</evidence>
<name>A0A7W3LMW1_ACTNM</name>
<keyword evidence="1" id="KW-0813">Transport</keyword>
<dbReference type="InterPro" id="IPR017871">
    <property type="entry name" value="ABC_transporter-like_CS"/>
</dbReference>
<organism evidence="5 6">
    <name type="scientific">Actinomadura namibiensis</name>
    <dbReference type="NCBI Taxonomy" id="182080"/>
    <lineage>
        <taxon>Bacteria</taxon>
        <taxon>Bacillati</taxon>
        <taxon>Actinomycetota</taxon>
        <taxon>Actinomycetes</taxon>
        <taxon>Streptosporangiales</taxon>
        <taxon>Thermomonosporaceae</taxon>
        <taxon>Actinomadura</taxon>
    </lineage>
</organism>
<evidence type="ECO:0000256" key="2">
    <source>
        <dbReference type="ARBA" id="ARBA00022741"/>
    </source>
</evidence>
<evidence type="ECO:0000256" key="1">
    <source>
        <dbReference type="ARBA" id="ARBA00022448"/>
    </source>
</evidence>
<reference evidence="5 6" key="1">
    <citation type="submission" date="2020-08" db="EMBL/GenBank/DDBJ databases">
        <title>Genomic Encyclopedia of Type Strains, Phase IV (KMG-IV): sequencing the most valuable type-strain genomes for metagenomic binning, comparative biology and taxonomic classification.</title>
        <authorList>
            <person name="Goeker M."/>
        </authorList>
    </citation>
    <scope>NUCLEOTIDE SEQUENCE [LARGE SCALE GENOMIC DNA]</scope>
    <source>
        <strain evidence="5 6">DSM 44197</strain>
    </source>
</reference>
<proteinExistence type="predicted"/>
<dbReference type="InterPro" id="IPR003439">
    <property type="entry name" value="ABC_transporter-like_ATP-bd"/>
</dbReference>
<dbReference type="PROSITE" id="PS00211">
    <property type="entry name" value="ABC_TRANSPORTER_1"/>
    <property type="match status" value="1"/>
</dbReference>
<dbReference type="AlphaFoldDB" id="A0A7W3LMW1"/>
<dbReference type="GO" id="GO:0022857">
    <property type="term" value="F:transmembrane transporter activity"/>
    <property type="evidence" value="ECO:0007669"/>
    <property type="project" value="TreeGrafter"/>
</dbReference>
<dbReference type="GO" id="GO:0005886">
    <property type="term" value="C:plasma membrane"/>
    <property type="evidence" value="ECO:0007669"/>
    <property type="project" value="TreeGrafter"/>
</dbReference>
<dbReference type="Gene3D" id="3.40.50.300">
    <property type="entry name" value="P-loop containing nucleotide triphosphate hydrolases"/>
    <property type="match status" value="1"/>
</dbReference>
<dbReference type="GO" id="GO:0005524">
    <property type="term" value="F:ATP binding"/>
    <property type="evidence" value="ECO:0007669"/>
    <property type="project" value="UniProtKB-KW"/>
</dbReference>
<dbReference type="Pfam" id="PF00005">
    <property type="entry name" value="ABC_tran"/>
    <property type="match status" value="1"/>
</dbReference>
<dbReference type="InterPro" id="IPR015854">
    <property type="entry name" value="ABC_transpr_LolD-like"/>
</dbReference>